<dbReference type="Proteomes" id="UP000738325">
    <property type="component" value="Unassembled WGS sequence"/>
</dbReference>
<gene>
    <name evidence="1" type="ORF">BGZ99_003883</name>
</gene>
<evidence type="ECO:0000313" key="1">
    <source>
        <dbReference type="EMBL" id="KAG0300231.1"/>
    </source>
</evidence>
<name>A0A9P6UGM1_9FUNG</name>
<keyword evidence="2" id="KW-1185">Reference proteome</keyword>
<dbReference type="OrthoDB" id="2397870at2759"/>
<comment type="caution">
    <text evidence="1">The sequence shown here is derived from an EMBL/GenBank/DDBJ whole genome shotgun (WGS) entry which is preliminary data.</text>
</comment>
<dbReference type="AlphaFoldDB" id="A0A9P6UGM1"/>
<feature type="non-terminal residue" evidence="1">
    <location>
        <position position="127"/>
    </location>
</feature>
<proteinExistence type="predicted"/>
<dbReference type="EMBL" id="JAAAIP010002410">
    <property type="protein sequence ID" value="KAG0300231.1"/>
    <property type="molecule type" value="Genomic_DNA"/>
</dbReference>
<evidence type="ECO:0000313" key="2">
    <source>
        <dbReference type="Proteomes" id="UP000738325"/>
    </source>
</evidence>
<reference evidence="1" key="1">
    <citation type="journal article" date="2020" name="Fungal Divers.">
        <title>Resolving the Mortierellaceae phylogeny through synthesis of multi-gene phylogenetics and phylogenomics.</title>
        <authorList>
            <person name="Vandepol N."/>
            <person name="Liber J."/>
            <person name="Desiro A."/>
            <person name="Na H."/>
            <person name="Kennedy M."/>
            <person name="Barry K."/>
            <person name="Grigoriev I.V."/>
            <person name="Miller A.N."/>
            <person name="O'Donnell K."/>
            <person name="Stajich J.E."/>
            <person name="Bonito G."/>
        </authorList>
    </citation>
    <scope>NUCLEOTIDE SEQUENCE</scope>
    <source>
        <strain evidence="1">REB-010B</strain>
    </source>
</reference>
<organism evidence="1 2">
    <name type="scientific">Dissophora globulifera</name>
    <dbReference type="NCBI Taxonomy" id="979702"/>
    <lineage>
        <taxon>Eukaryota</taxon>
        <taxon>Fungi</taxon>
        <taxon>Fungi incertae sedis</taxon>
        <taxon>Mucoromycota</taxon>
        <taxon>Mortierellomycotina</taxon>
        <taxon>Mortierellomycetes</taxon>
        <taxon>Mortierellales</taxon>
        <taxon>Mortierellaceae</taxon>
        <taxon>Dissophora</taxon>
    </lineage>
</organism>
<accession>A0A9P6UGM1</accession>
<sequence length="127" mass="14851">MALGDGRFEDVYHIEYRLDHNHKLGEKGTIGTQQKSKAVRERIKAMLFRGMSITAIMNELTMDHAKFSRLMERGGNEQRIARDDLITYDDVYNILHAVMSRQMRKDKDPLISARLWMEEMQSQGDFT</sequence>
<protein>
    <submittedName>
        <fullName evidence="1">Uncharacterized protein</fullName>
    </submittedName>
</protein>